<accession>A0A1D8NDX0</accession>
<reference evidence="1 2" key="1">
    <citation type="journal article" date="2016" name="PLoS ONE">
        <title>Sequence Assembly of Yarrowia lipolytica Strain W29/CLIB89 Shows Transposable Element Diversity.</title>
        <authorList>
            <person name="Magnan C."/>
            <person name="Yu J."/>
            <person name="Chang I."/>
            <person name="Jahn E."/>
            <person name="Kanomata Y."/>
            <person name="Wu J."/>
            <person name="Zeller M."/>
            <person name="Oakes M."/>
            <person name="Baldi P."/>
            <person name="Sandmeyer S."/>
        </authorList>
    </citation>
    <scope>NUCLEOTIDE SEQUENCE [LARGE SCALE GENOMIC DNA]</scope>
    <source>
        <strain evidence="2">CLIB89(W29)</strain>
    </source>
</reference>
<dbReference type="VEuPathDB" id="FungiDB:YALI1_D11913g"/>
<dbReference type="RefSeq" id="XP_068138761.1">
    <property type="nucleotide sequence ID" value="XM_068282660.1"/>
</dbReference>
<evidence type="ECO:0000313" key="2">
    <source>
        <dbReference type="Proteomes" id="UP000182444"/>
    </source>
</evidence>
<name>A0A1D8NDX0_YARLL</name>
<proteinExistence type="predicted"/>
<dbReference type="EMBL" id="CP017556">
    <property type="protein sequence ID" value="AOW03825.1"/>
    <property type="molecule type" value="Genomic_DNA"/>
</dbReference>
<organism evidence="1 2">
    <name type="scientific">Yarrowia lipolytica</name>
    <name type="common">Candida lipolytica</name>
    <dbReference type="NCBI Taxonomy" id="4952"/>
    <lineage>
        <taxon>Eukaryota</taxon>
        <taxon>Fungi</taxon>
        <taxon>Dikarya</taxon>
        <taxon>Ascomycota</taxon>
        <taxon>Saccharomycotina</taxon>
        <taxon>Dipodascomycetes</taxon>
        <taxon>Dipodascales</taxon>
        <taxon>Dipodascales incertae sedis</taxon>
        <taxon>Yarrowia</taxon>
    </lineage>
</organism>
<protein>
    <submittedName>
        <fullName evidence="1">Uncharacterized protein</fullName>
    </submittedName>
</protein>
<dbReference type="GeneID" id="94583274"/>
<dbReference type="Proteomes" id="UP000182444">
    <property type="component" value="Chromosome 1D"/>
</dbReference>
<evidence type="ECO:0000313" key="1">
    <source>
        <dbReference type="EMBL" id="AOW03825.1"/>
    </source>
</evidence>
<sequence>MLSLVETEGDEPSGPTFLKAVNTRAVNIPFGRVVRGFRQLAAVTKAPHSRRRVAAQLFISLKHAVRQLNLLKRIIRGAKTPGYGLWNQTTCPGTKRKVFSVVVVCSRQMTLTSSRGHGYRTTCIEFRPEKKQIRVGQGDICYEYYHSVHSYRYQYR</sequence>
<dbReference type="AlphaFoldDB" id="A0A1D8NDX0"/>
<gene>
    <name evidence="1" type="ORF">YALI1_D11913g</name>
</gene>